<dbReference type="Proteomes" id="UP001364224">
    <property type="component" value="Unassembled WGS sequence"/>
</dbReference>
<protein>
    <recommendedName>
        <fullName evidence="3">ParB/Sulfiredoxin domain-containing protein</fullName>
    </recommendedName>
</protein>
<gene>
    <name evidence="1" type="ORF">V1286_000439</name>
</gene>
<dbReference type="RefSeq" id="WP_334477280.1">
    <property type="nucleotide sequence ID" value="NZ_JAZHRV010000001.1"/>
</dbReference>
<accession>A0ABU8B2Z7</accession>
<evidence type="ECO:0008006" key="3">
    <source>
        <dbReference type="Google" id="ProtNLM"/>
    </source>
</evidence>
<sequence length="194" mass="21464">MTSKFSDPNSLFAAIADGPISSEELLHMSLSGCTHEEARAHFKERARVRKAADAIEGQPLETWPAFDVRWDLDQRSFYRVYDGANPDQVNADELVLIPDVSLAAIDAALTPHWHRTAEEVWTVGSPDKAARAIVHWHEGGRMTPPLIIPTSDGRLTIGGGNHRLAVARAKGTALLPVLVKEDQETRVRDILQFQ</sequence>
<evidence type="ECO:0000313" key="1">
    <source>
        <dbReference type="EMBL" id="MEH2552910.1"/>
    </source>
</evidence>
<evidence type="ECO:0000313" key="2">
    <source>
        <dbReference type="Proteomes" id="UP001364224"/>
    </source>
</evidence>
<keyword evidence="2" id="KW-1185">Reference proteome</keyword>
<comment type="caution">
    <text evidence="1">The sequence shown here is derived from an EMBL/GenBank/DDBJ whole genome shotgun (WGS) entry which is preliminary data.</text>
</comment>
<organism evidence="1 2">
    <name type="scientific">Bradyrhizobium algeriense</name>
    <dbReference type="NCBI Taxonomy" id="634784"/>
    <lineage>
        <taxon>Bacteria</taxon>
        <taxon>Pseudomonadati</taxon>
        <taxon>Pseudomonadota</taxon>
        <taxon>Alphaproteobacteria</taxon>
        <taxon>Hyphomicrobiales</taxon>
        <taxon>Nitrobacteraceae</taxon>
        <taxon>Bradyrhizobium</taxon>
    </lineage>
</organism>
<reference evidence="1 2" key="1">
    <citation type="submission" date="2024-02" db="EMBL/GenBank/DDBJ databases">
        <title>Adaptive strategies in a cosmopolitan and abundant soil bacterium.</title>
        <authorList>
            <person name="Carini P."/>
        </authorList>
    </citation>
    <scope>NUCLEOTIDE SEQUENCE [LARGE SCALE GENOMIC DNA]</scope>
    <source>
        <strain evidence="1 2">AZCC 1608</strain>
    </source>
</reference>
<name>A0ABU8B2Z7_9BRAD</name>
<dbReference type="EMBL" id="JAZHRV010000001">
    <property type="protein sequence ID" value="MEH2552910.1"/>
    <property type="molecule type" value="Genomic_DNA"/>
</dbReference>
<proteinExistence type="predicted"/>